<sequence length="74" mass="8024">MGYVHEFSCDRCKVMTRNETGDNPFSVALIGLTRVLLCPECRGQYDDLLEANRVTLGATLGSFLQGAPVTETAA</sequence>
<accession>A0A0F9S599</accession>
<dbReference type="EMBL" id="LAZR01000631">
    <property type="protein sequence ID" value="KKN62254.1"/>
    <property type="molecule type" value="Genomic_DNA"/>
</dbReference>
<dbReference type="AlphaFoldDB" id="A0A0F9S599"/>
<comment type="caution">
    <text evidence="1">The sequence shown here is derived from an EMBL/GenBank/DDBJ whole genome shotgun (WGS) entry which is preliminary data.</text>
</comment>
<reference evidence="1" key="1">
    <citation type="journal article" date="2015" name="Nature">
        <title>Complex archaea that bridge the gap between prokaryotes and eukaryotes.</title>
        <authorList>
            <person name="Spang A."/>
            <person name="Saw J.H."/>
            <person name="Jorgensen S.L."/>
            <person name="Zaremba-Niedzwiedzka K."/>
            <person name="Martijn J."/>
            <person name="Lind A.E."/>
            <person name="van Eijk R."/>
            <person name="Schleper C."/>
            <person name="Guy L."/>
            <person name="Ettema T.J."/>
        </authorList>
    </citation>
    <scope>NUCLEOTIDE SEQUENCE</scope>
</reference>
<proteinExistence type="predicted"/>
<organism evidence="1">
    <name type="scientific">marine sediment metagenome</name>
    <dbReference type="NCBI Taxonomy" id="412755"/>
    <lineage>
        <taxon>unclassified sequences</taxon>
        <taxon>metagenomes</taxon>
        <taxon>ecological metagenomes</taxon>
    </lineage>
</organism>
<name>A0A0F9S599_9ZZZZ</name>
<protein>
    <submittedName>
        <fullName evidence="1">Uncharacterized protein</fullName>
    </submittedName>
</protein>
<evidence type="ECO:0000313" key="1">
    <source>
        <dbReference type="EMBL" id="KKN62254.1"/>
    </source>
</evidence>
<gene>
    <name evidence="1" type="ORF">LCGC14_0513910</name>
</gene>